<evidence type="ECO:0000313" key="6">
    <source>
        <dbReference type="Proteomes" id="UP000218824"/>
    </source>
</evidence>
<dbReference type="SUPFAM" id="SSF48403">
    <property type="entry name" value="Ankyrin repeat"/>
    <property type="match status" value="1"/>
</dbReference>
<dbReference type="Pfam" id="PF12796">
    <property type="entry name" value="Ank_2"/>
    <property type="match status" value="1"/>
</dbReference>
<keyword evidence="4" id="KW-0732">Signal</keyword>
<evidence type="ECO:0000256" key="2">
    <source>
        <dbReference type="ARBA" id="ARBA00023043"/>
    </source>
</evidence>
<dbReference type="InterPro" id="IPR002110">
    <property type="entry name" value="Ankyrin_rpt"/>
</dbReference>
<proteinExistence type="predicted"/>
<dbReference type="AlphaFoldDB" id="A0AAU9B6A1"/>
<name>A0AAU9B6A1_LYSEN</name>
<accession>A0AAU9B6A1</accession>
<keyword evidence="1" id="KW-0677">Repeat</keyword>
<dbReference type="InterPro" id="IPR036770">
    <property type="entry name" value="Ankyrin_rpt-contain_sf"/>
</dbReference>
<dbReference type="RefSeq" id="WP_096379901.1">
    <property type="nucleotide sequence ID" value="NZ_AP014940.1"/>
</dbReference>
<feature type="chain" id="PRO_5043919489" description="Ankyrin repeat domain-containing protein" evidence="4">
    <location>
        <begin position="21"/>
        <end position="149"/>
    </location>
</feature>
<protein>
    <recommendedName>
        <fullName evidence="7">Ankyrin repeat domain-containing protein</fullName>
    </recommendedName>
</protein>
<feature type="signal peptide" evidence="4">
    <location>
        <begin position="1"/>
        <end position="20"/>
    </location>
</feature>
<gene>
    <name evidence="5" type="ORF">LEN_3929</name>
</gene>
<dbReference type="EMBL" id="AP014940">
    <property type="protein sequence ID" value="BAV99416.1"/>
    <property type="molecule type" value="Genomic_DNA"/>
</dbReference>
<evidence type="ECO:0000256" key="1">
    <source>
        <dbReference type="ARBA" id="ARBA00022737"/>
    </source>
</evidence>
<dbReference type="Proteomes" id="UP000218824">
    <property type="component" value="Chromosome"/>
</dbReference>
<dbReference type="KEGG" id="lem:LEN_3929"/>
<evidence type="ECO:0000256" key="4">
    <source>
        <dbReference type="SAM" id="SignalP"/>
    </source>
</evidence>
<sequence>MNTKKSFFLLLIAAAIAGLASCTSGQVRNDFFAAVNSGNLDEIKAIAEGHPGVKNAYLNDGWTALTVAAREGNVRAVNLLIEEGVDVNKQEGGGNSALFWAVYYGHEEVVSALLRHGARVDNKCDKCQDPIGVAREKKYTKILELLEGK</sequence>
<organism evidence="5 6">
    <name type="scientific">Lysobacter enzymogenes</name>
    <dbReference type="NCBI Taxonomy" id="69"/>
    <lineage>
        <taxon>Bacteria</taxon>
        <taxon>Pseudomonadati</taxon>
        <taxon>Pseudomonadota</taxon>
        <taxon>Gammaproteobacteria</taxon>
        <taxon>Lysobacterales</taxon>
        <taxon>Lysobacteraceae</taxon>
        <taxon>Lysobacter</taxon>
    </lineage>
</organism>
<dbReference type="PANTHER" id="PTHR24171">
    <property type="entry name" value="ANKYRIN REPEAT DOMAIN-CONTAINING PROTEIN 39-RELATED"/>
    <property type="match status" value="1"/>
</dbReference>
<evidence type="ECO:0000256" key="3">
    <source>
        <dbReference type="PROSITE-ProRule" id="PRU00023"/>
    </source>
</evidence>
<evidence type="ECO:0000313" key="5">
    <source>
        <dbReference type="EMBL" id="BAV99416.1"/>
    </source>
</evidence>
<dbReference type="SMART" id="SM00248">
    <property type="entry name" value="ANK"/>
    <property type="match status" value="2"/>
</dbReference>
<dbReference type="GeneID" id="83065726"/>
<keyword evidence="2 3" id="KW-0040">ANK repeat</keyword>
<reference evidence="5 6" key="1">
    <citation type="journal article" date="2017" name="DNA Res.">
        <title>Complete genome sequence and expression profile of the commercial lytic enzyme producer Lysobacter enzymogenes M497-1.</title>
        <authorList>
            <person name="Takami H."/>
            <person name="Toyoda A."/>
            <person name="Uchiyama I."/>
            <person name="Itoh T."/>
            <person name="Takaki Y."/>
            <person name="Arai W."/>
            <person name="Nishi S."/>
            <person name="Kawai M."/>
            <person name="Shinya K."/>
            <person name="Ikeda H."/>
        </authorList>
    </citation>
    <scope>NUCLEOTIDE SEQUENCE [LARGE SCALE GENOMIC DNA]</scope>
    <source>
        <strain evidence="5 6">M497-1</strain>
    </source>
</reference>
<feature type="repeat" description="ANK" evidence="3">
    <location>
        <begin position="93"/>
        <end position="125"/>
    </location>
</feature>
<dbReference type="Gene3D" id="1.25.40.20">
    <property type="entry name" value="Ankyrin repeat-containing domain"/>
    <property type="match status" value="1"/>
</dbReference>
<dbReference type="PROSITE" id="PS50088">
    <property type="entry name" value="ANK_REPEAT"/>
    <property type="match status" value="2"/>
</dbReference>
<dbReference type="PROSITE" id="PS51257">
    <property type="entry name" value="PROKAR_LIPOPROTEIN"/>
    <property type="match status" value="1"/>
</dbReference>
<dbReference type="PROSITE" id="PS50297">
    <property type="entry name" value="ANK_REP_REGION"/>
    <property type="match status" value="2"/>
</dbReference>
<feature type="repeat" description="ANK" evidence="3">
    <location>
        <begin position="60"/>
        <end position="92"/>
    </location>
</feature>
<evidence type="ECO:0008006" key="7">
    <source>
        <dbReference type="Google" id="ProtNLM"/>
    </source>
</evidence>